<dbReference type="GeneID" id="83457637"/>
<keyword evidence="10" id="KW-1185">Reference proteome</keyword>
<accession>A0ABN6NT52</accession>
<evidence type="ECO:0000313" key="9">
    <source>
        <dbReference type="EMBL" id="BDG68069.1"/>
    </source>
</evidence>
<dbReference type="PANTHER" id="PTHR21716">
    <property type="entry name" value="TRANSMEMBRANE PROTEIN"/>
    <property type="match status" value="1"/>
</dbReference>
<evidence type="ECO:0000256" key="6">
    <source>
        <dbReference type="ARBA" id="ARBA00022989"/>
    </source>
</evidence>
<keyword evidence="7 8" id="KW-0472">Membrane</keyword>
<evidence type="ECO:0000256" key="2">
    <source>
        <dbReference type="ARBA" id="ARBA00009773"/>
    </source>
</evidence>
<name>A0ABN6NT52_9ENTE</name>
<feature type="transmembrane region" description="Helical" evidence="8">
    <location>
        <begin position="21"/>
        <end position="40"/>
    </location>
</feature>
<dbReference type="Proteomes" id="UP000831692">
    <property type="component" value="Chromosome"/>
</dbReference>
<feature type="transmembrane region" description="Helical" evidence="8">
    <location>
        <begin position="83"/>
        <end position="112"/>
    </location>
</feature>
<dbReference type="PANTHER" id="PTHR21716:SF53">
    <property type="entry name" value="PERMEASE PERM-RELATED"/>
    <property type="match status" value="1"/>
</dbReference>
<feature type="transmembrane region" description="Helical" evidence="8">
    <location>
        <begin position="52"/>
        <end position="71"/>
    </location>
</feature>
<keyword evidence="4" id="KW-1003">Cell membrane</keyword>
<keyword evidence="3" id="KW-0813">Transport</keyword>
<keyword evidence="6 8" id="KW-1133">Transmembrane helix</keyword>
<dbReference type="RefSeq" id="WP_244353391.1">
    <property type="nucleotide sequence ID" value="NZ_AP025635.1"/>
</dbReference>
<feature type="transmembrane region" description="Helical" evidence="8">
    <location>
        <begin position="235"/>
        <end position="258"/>
    </location>
</feature>
<comment type="subcellular location">
    <subcellularLocation>
        <location evidence="1">Cell membrane</location>
        <topology evidence="1">Multi-pass membrane protein</topology>
    </subcellularLocation>
</comment>
<evidence type="ECO:0000256" key="7">
    <source>
        <dbReference type="ARBA" id="ARBA00023136"/>
    </source>
</evidence>
<protein>
    <submittedName>
        <fullName evidence="9">Membrane protein</fullName>
    </submittedName>
</protein>
<feature type="transmembrane region" description="Helical" evidence="8">
    <location>
        <begin position="278"/>
        <end position="310"/>
    </location>
</feature>
<evidence type="ECO:0000256" key="5">
    <source>
        <dbReference type="ARBA" id="ARBA00022692"/>
    </source>
</evidence>
<feature type="transmembrane region" description="Helical" evidence="8">
    <location>
        <begin position="347"/>
        <end position="368"/>
    </location>
</feature>
<feature type="transmembrane region" description="Helical" evidence="8">
    <location>
        <begin position="178"/>
        <end position="200"/>
    </location>
</feature>
<dbReference type="InterPro" id="IPR002549">
    <property type="entry name" value="AI-2E-like"/>
</dbReference>
<dbReference type="Pfam" id="PF01594">
    <property type="entry name" value="AI-2E_transport"/>
    <property type="match status" value="1"/>
</dbReference>
<evidence type="ECO:0000313" key="10">
    <source>
        <dbReference type="Proteomes" id="UP000831692"/>
    </source>
</evidence>
<evidence type="ECO:0000256" key="4">
    <source>
        <dbReference type="ARBA" id="ARBA00022475"/>
    </source>
</evidence>
<evidence type="ECO:0000256" key="1">
    <source>
        <dbReference type="ARBA" id="ARBA00004651"/>
    </source>
</evidence>
<sequence>MKERGEEMKKKHKVIQMLGGATLLYILAVLFIGGATLLLFKNLTFLIEPVVKVFQVVLPPLTMTLVLYFVLKPVVKFLVGLGLSKVLSIIITLCTLTAAFILSTALALPLLIQQFERLIENFPNYLIEAERVIETFIQNTRYEQAYHEGLEVLANWINQVSNNVGVYLGNIIFGASQVFSTITHVLLLLLTVPIITFFLLKNDRQFVEYSLGIFPPRLRHEVKEIIRTMENQVGAYLKGQLVVCVIIGTLTFIGFLIIDMPFSGSLAFLVGATAIVPYIGPVVAFFPCAIIAIMTSPTMFIQLCIVWIVVQLLNGELIEPQVMGKHMVIHPVTIIFVLWIMGELFGMFGLIFGIPLYAIGKVLVVFGFRKFKQRYNRIHAEDVPYEETEFSLESYTKKSSHG</sequence>
<evidence type="ECO:0000256" key="8">
    <source>
        <dbReference type="SAM" id="Phobius"/>
    </source>
</evidence>
<reference evidence="9 10" key="1">
    <citation type="submission" date="2022-03" db="EMBL/GenBank/DDBJ databases">
        <title>Complete genome sequence of Enterococcus innesii DB-1.</title>
        <authorList>
            <person name="Fukuda D."/>
            <person name="Nolasco-Hipolito C."/>
        </authorList>
    </citation>
    <scope>NUCLEOTIDE SEQUENCE [LARGE SCALE GENOMIC DNA]</scope>
    <source>
        <strain evidence="9 10">DB-1</strain>
    </source>
</reference>
<evidence type="ECO:0000256" key="3">
    <source>
        <dbReference type="ARBA" id="ARBA00022448"/>
    </source>
</evidence>
<organism evidence="9 10">
    <name type="scientific">Enterococcus innesii</name>
    <dbReference type="NCBI Taxonomy" id="2839759"/>
    <lineage>
        <taxon>Bacteria</taxon>
        <taxon>Bacillati</taxon>
        <taxon>Bacillota</taxon>
        <taxon>Bacilli</taxon>
        <taxon>Lactobacillales</taxon>
        <taxon>Enterococcaceae</taxon>
        <taxon>Enterococcus</taxon>
    </lineage>
</organism>
<gene>
    <name evidence="9" type="primary">perM_5</name>
    <name evidence="9" type="ORF">ENLAB_16330</name>
</gene>
<proteinExistence type="inferred from homology"/>
<dbReference type="EMBL" id="AP025635">
    <property type="protein sequence ID" value="BDG68069.1"/>
    <property type="molecule type" value="Genomic_DNA"/>
</dbReference>
<comment type="similarity">
    <text evidence="2">Belongs to the autoinducer-2 exporter (AI-2E) (TC 2.A.86) family.</text>
</comment>
<keyword evidence="5 8" id="KW-0812">Transmembrane</keyword>